<gene>
    <name evidence="15" type="ORF">CEUR00632_LOCUS11173</name>
</gene>
<evidence type="ECO:0000313" key="15">
    <source>
        <dbReference type="EMBL" id="CAD8291869.1"/>
    </source>
</evidence>
<evidence type="ECO:0000256" key="4">
    <source>
        <dbReference type="ARBA" id="ARBA00022692"/>
    </source>
</evidence>
<keyword evidence="5" id="KW-0677">Repeat</keyword>
<dbReference type="SUPFAM" id="SSF54631">
    <property type="entry name" value="CBS-domain pair"/>
    <property type="match status" value="1"/>
</dbReference>
<dbReference type="Pfam" id="PF00571">
    <property type="entry name" value="CBS"/>
    <property type="match status" value="2"/>
</dbReference>
<keyword evidence="9 12" id="KW-0472">Membrane</keyword>
<evidence type="ECO:0000256" key="10">
    <source>
        <dbReference type="ARBA" id="ARBA00023214"/>
    </source>
</evidence>
<keyword evidence="4 12" id="KW-0812">Transmembrane</keyword>
<feature type="transmembrane region" description="Helical" evidence="12">
    <location>
        <begin position="541"/>
        <end position="565"/>
    </location>
</feature>
<evidence type="ECO:0000256" key="1">
    <source>
        <dbReference type="ARBA" id="ARBA00004141"/>
    </source>
</evidence>
<keyword evidence="6 12" id="KW-1133">Transmembrane helix</keyword>
<organism evidence="15">
    <name type="scientific">Chlamydomonas euryale</name>
    <dbReference type="NCBI Taxonomy" id="1486919"/>
    <lineage>
        <taxon>Eukaryota</taxon>
        <taxon>Viridiplantae</taxon>
        <taxon>Chlorophyta</taxon>
        <taxon>core chlorophytes</taxon>
        <taxon>Chlorophyceae</taxon>
        <taxon>CS clade</taxon>
        <taxon>Chlamydomonadales</taxon>
        <taxon>Chlamydomonadaceae</taxon>
        <taxon>Chlamydomonas</taxon>
    </lineage>
</organism>
<dbReference type="AlphaFoldDB" id="A0A7R9VET4"/>
<evidence type="ECO:0000256" key="11">
    <source>
        <dbReference type="PROSITE-ProRule" id="PRU00703"/>
    </source>
</evidence>
<feature type="region of interest" description="Disordered" evidence="13">
    <location>
        <begin position="916"/>
        <end position="949"/>
    </location>
</feature>
<dbReference type="InterPro" id="IPR014743">
    <property type="entry name" value="Cl-channel_core"/>
</dbReference>
<keyword evidence="3 12" id="KW-0813">Transport</keyword>
<feature type="domain" description="CBS" evidence="14">
    <location>
        <begin position="856"/>
        <end position="913"/>
    </location>
</feature>
<evidence type="ECO:0000256" key="6">
    <source>
        <dbReference type="ARBA" id="ARBA00022989"/>
    </source>
</evidence>
<dbReference type="InterPro" id="IPR001807">
    <property type="entry name" value="ClC"/>
</dbReference>
<dbReference type="Pfam" id="PF00654">
    <property type="entry name" value="Voltage_CLC"/>
    <property type="match status" value="1"/>
</dbReference>
<evidence type="ECO:0000256" key="13">
    <source>
        <dbReference type="SAM" id="MobiDB-lite"/>
    </source>
</evidence>
<evidence type="ECO:0000256" key="8">
    <source>
        <dbReference type="ARBA" id="ARBA00023122"/>
    </source>
</evidence>
<feature type="transmembrane region" description="Helical" evidence="12">
    <location>
        <begin position="417"/>
        <end position="438"/>
    </location>
</feature>
<evidence type="ECO:0000256" key="7">
    <source>
        <dbReference type="ARBA" id="ARBA00023065"/>
    </source>
</evidence>
<evidence type="ECO:0000256" key="12">
    <source>
        <dbReference type="RuleBase" id="RU361221"/>
    </source>
</evidence>
<evidence type="ECO:0000256" key="5">
    <source>
        <dbReference type="ARBA" id="ARBA00022737"/>
    </source>
</evidence>
<keyword evidence="7 12" id="KW-0406">Ion transport</keyword>
<accession>A0A7R9VET4</accession>
<protein>
    <recommendedName>
        <fullName evidence="12">Chloride channel protein</fullName>
    </recommendedName>
</protein>
<proteinExistence type="inferred from homology"/>
<feature type="domain" description="CBS" evidence="14">
    <location>
        <begin position="701"/>
        <end position="764"/>
    </location>
</feature>
<dbReference type="PROSITE" id="PS51371">
    <property type="entry name" value="CBS"/>
    <property type="match status" value="2"/>
</dbReference>
<evidence type="ECO:0000256" key="9">
    <source>
        <dbReference type="ARBA" id="ARBA00023136"/>
    </source>
</evidence>
<feature type="transmembrane region" description="Helical" evidence="12">
    <location>
        <begin position="132"/>
        <end position="157"/>
    </location>
</feature>
<dbReference type="Gene3D" id="3.10.580.10">
    <property type="entry name" value="CBS-domain"/>
    <property type="match status" value="2"/>
</dbReference>
<comment type="caution">
    <text evidence="12">Lacks conserved residue(s) required for the propagation of feature annotation.</text>
</comment>
<feature type="transmembrane region" description="Helical" evidence="12">
    <location>
        <begin position="571"/>
        <end position="592"/>
    </location>
</feature>
<keyword evidence="10 12" id="KW-0868">Chloride</keyword>
<feature type="transmembrane region" description="Helical" evidence="12">
    <location>
        <begin position="289"/>
        <end position="312"/>
    </location>
</feature>
<comment type="similarity">
    <text evidence="2 12">Belongs to the chloride channel (TC 2.A.49) family.</text>
</comment>
<dbReference type="GO" id="GO:0016020">
    <property type="term" value="C:membrane"/>
    <property type="evidence" value="ECO:0007669"/>
    <property type="project" value="UniProtKB-SubCell"/>
</dbReference>
<dbReference type="GO" id="GO:0005254">
    <property type="term" value="F:chloride channel activity"/>
    <property type="evidence" value="ECO:0007669"/>
    <property type="project" value="UniProtKB-UniRule"/>
</dbReference>
<dbReference type="InterPro" id="IPR046342">
    <property type="entry name" value="CBS_dom_sf"/>
</dbReference>
<dbReference type="PANTHER" id="PTHR11689">
    <property type="entry name" value="CHLORIDE CHANNEL PROTEIN CLC FAMILY MEMBER"/>
    <property type="match status" value="1"/>
</dbReference>
<dbReference type="InterPro" id="IPR051280">
    <property type="entry name" value="Cl-channel/antiporter"/>
</dbReference>
<keyword evidence="8 11" id="KW-0129">CBS domain</keyword>
<feature type="transmembrane region" description="Helical" evidence="12">
    <location>
        <begin position="613"/>
        <end position="639"/>
    </location>
</feature>
<reference evidence="15" key="1">
    <citation type="submission" date="2021-01" db="EMBL/GenBank/DDBJ databases">
        <authorList>
            <person name="Corre E."/>
            <person name="Pelletier E."/>
            <person name="Niang G."/>
            <person name="Scheremetjew M."/>
            <person name="Finn R."/>
            <person name="Kale V."/>
            <person name="Holt S."/>
            <person name="Cochrane G."/>
            <person name="Meng A."/>
            <person name="Brown T."/>
            <person name="Cohen L."/>
        </authorList>
    </citation>
    <scope>NUCLEOTIDE SEQUENCE</scope>
    <source>
        <strain evidence="15">CCMP219</strain>
    </source>
</reference>
<dbReference type="InterPro" id="IPR000644">
    <property type="entry name" value="CBS_dom"/>
</dbReference>
<evidence type="ECO:0000256" key="3">
    <source>
        <dbReference type="ARBA" id="ARBA00022448"/>
    </source>
</evidence>
<feature type="transmembrane region" description="Helical" evidence="12">
    <location>
        <begin position="324"/>
        <end position="342"/>
    </location>
</feature>
<feature type="region of interest" description="Disordered" evidence="13">
    <location>
        <begin position="1"/>
        <end position="20"/>
    </location>
</feature>
<comment type="subcellular location">
    <subcellularLocation>
        <location evidence="1 12">Membrane</location>
        <topology evidence="1 12">Multi-pass membrane protein</topology>
    </subcellularLocation>
</comment>
<feature type="transmembrane region" description="Helical" evidence="12">
    <location>
        <begin position="177"/>
        <end position="199"/>
    </location>
</feature>
<dbReference type="SMART" id="SM00116">
    <property type="entry name" value="CBS"/>
    <property type="match status" value="2"/>
</dbReference>
<dbReference type="PANTHER" id="PTHR11689:SF89">
    <property type="entry name" value="CHLORIDE CHANNEL PROTEIN"/>
    <property type="match status" value="1"/>
</dbReference>
<evidence type="ECO:0000259" key="14">
    <source>
        <dbReference type="PROSITE" id="PS51371"/>
    </source>
</evidence>
<dbReference type="PRINTS" id="PR00762">
    <property type="entry name" value="CLCHANNEL"/>
</dbReference>
<dbReference type="Gene3D" id="1.10.3080.10">
    <property type="entry name" value="Clc chloride channel"/>
    <property type="match status" value="1"/>
</dbReference>
<feature type="transmembrane region" description="Helical" evidence="12">
    <location>
        <begin position="374"/>
        <end position="397"/>
    </location>
</feature>
<dbReference type="SUPFAM" id="SSF81340">
    <property type="entry name" value="Clc chloride channel"/>
    <property type="match status" value="1"/>
</dbReference>
<sequence>MEPPARARNIQSPTGQPEGFAGYHRFNQSSFQYAQYSDDDDEDLLLPTGEVPLLGQPGLLGSNGVGRTCRRIFNHLFKRGREVESARMNHQFTTEERIKLNNVESIDYLPPNSASYRKWLYRQPHRREWDRWFIMGAIGMCTGLVAYLLYSLINLLANFKFGTTRWLIGHTNMGVAWLFNVLVSTALVAASSALCVGVAPEAIGSGVPEVMAYLNGCLVPRVFNIFTLLVKFLSCGLCVASGLPVGPEGPLIHIGAALGSAISQGHSTTLSFSTEMFKRFRNPKDKRDFVTAGVSVGVAAAFNAPIGGLLFAFEEVASFWQQSLGWQVFFACMMATLALNVSKSAGKWLLGSGSFGWFEEDVAFEVVVSFSSHILAVVPALIIGALAGLFGIVFTILNVKISRLRLDLSSHLKWGRMVEPIVLTVLYTTICMVLPLFFPCTPTECLENDGVLYCATGLGDQGNTSHIPENVPSLPVYTCRVVDVDDYSGEERIYPRADSIMPDLPGNGTQTVFYNQLATLIFSTGEDAIKQLMSRGTHKRFGYATLLVMFFWYFIMAAFVAGSAISSGLFVPMLMIGAIIGRMVGLGTVDIAQSLGKQWSVETSGPLTWIDPGAFALVGAGAFMGGVTRLTLSLAVIMIEVSSDVHMLLPVLTAIMTAKWVADAVTHSLYHGLLEVKCVPFLPPEPVSKKSLDLIPVSYIMHSPVVLLKERMRVREVTEALKGVSHNGFPVVRDSPSGQVFVGLLTRSHIMAVLQRIVVAGNTEVDVAWTELNRKTMDPVMAQRNVHEQQMVVLSRELQNSLMGGLSAANGAVNGSHAVSHHPEQHGVVLNGSRGGAGGLNDEAIEEMTVDLTPYMNTSTFIVPDSFSLERAYLLFRTMGLRHLVIVDQHNHVKGIVTRKDLLGYRLDEALSRAMGNHSHRGSRRADVPSLSLGGARGMPMTRSAGGII</sequence>
<dbReference type="EMBL" id="HBEC01024459">
    <property type="protein sequence ID" value="CAD8291869.1"/>
    <property type="molecule type" value="Transcribed_RNA"/>
</dbReference>
<dbReference type="CDD" id="cd04591">
    <property type="entry name" value="CBS_pair_voltage-gated_CLC_euk_bac"/>
    <property type="match status" value="1"/>
</dbReference>
<name>A0A7R9VET4_9CHLO</name>
<evidence type="ECO:0000256" key="2">
    <source>
        <dbReference type="ARBA" id="ARBA00009476"/>
    </source>
</evidence>